<dbReference type="EMBL" id="AOLO01000015">
    <property type="protein sequence ID" value="ELZ97239.1"/>
    <property type="molecule type" value="Genomic_DNA"/>
</dbReference>
<gene>
    <name evidence="1" type="ORF">C439_17993</name>
</gene>
<accession>M0IP26</accession>
<keyword evidence="2" id="KW-1185">Reference proteome</keyword>
<dbReference type="Proteomes" id="UP000011603">
    <property type="component" value="Unassembled WGS sequence"/>
</dbReference>
<evidence type="ECO:0000313" key="2">
    <source>
        <dbReference type="Proteomes" id="UP000011603"/>
    </source>
</evidence>
<comment type="caution">
    <text evidence="1">The sequence shown here is derived from an EMBL/GenBank/DDBJ whole genome shotgun (WGS) entry which is preliminary data.</text>
</comment>
<evidence type="ECO:0000313" key="1">
    <source>
        <dbReference type="EMBL" id="ELZ97239.1"/>
    </source>
</evidence>
<organism evidence="1 2">
    <name type="scientific">Haloferax mediterranei (strain ATCC 33500 / DSM 1411 / JCM 8866 / NBRC 14739 / NCIMB 2177 / R-4)</name>
    <name type="common">Halobacterium mediterranei</name>
    <dbReference type="NCBI Taxonomy" id="523841"/>
    <lineage>
        <taxon>Archaea</taxon>
        <taxon>Methanobacteriati</taxon>
        <taxon>Methanobacteriota</taxon>
        <taxon>Stenosarchaea group</taxon>
        <taxon>Halobacteria</taxon>
        <taxon>Halobacteriales</taxon>
        <taxon>Haloferacaceae</taxon>
        <taxon>Haloferax</taxon>
    </lineage>
</organism>
<dbReference type="PATRIC" id="fig|523841.21.peg.3612"/>
<sequence>MSDPIVFDKLASTQLGFVCNTLEAGALVLADKGFNPTRVRL</sequence>
<name>M0IP26_HALMT</name>
<dbReference type="AlphaFoldDB" id="M0IP26"/>
<reference evidence="1 2" key="1">
    <citation type="journal article" date="2014" name="PLoS Genet.">
        <title>Phylogenetically driven sequencing of extremely halophilic archaea reveals strategies for static and dynamic osmo-response.</title>
        <authorList>
            <person name="Becker E.A."/>
            <person name="Seitzer P.M."/>
            <person name="Tritt A."/>
            <person name="Larsen D."/>
            <person name="Krusor M."/>
            <person name="Yao A.I."/>
            <person name="Wu D."/>
            <person name="Madern D."/>
            <person name="Eisen J.A."/>
            <person name="Darling A.E."/>
            <person name="Facciotti M.T."/>
        </authorList>
    </citation>
    <scope>NUCLEOTIDE SEQUENCE [LARGE SCALE GENOMIC DNA]</scope>
    <source>
        <strain evidence="2">ATCC 33500 / DSM 1411 / JCM 8866 / NBRC 14739 / NCIMB 2177 / R-4</strain>
    </source>
</reference>
<proteinExistence type="predicted"/>
<protein>
    <submittedName>
        <fullName evidence="1">Uncharacterized protein</fullName>
    </submittedName>
</protein>